<accession>A0ABV4TXD5</accession>
<dbReference type="Proteomes" id="UP001575181">
    <property type="component" value="Unassembled WGS sequence"/>
</dbReference>
<evidence type="ECO:0000256" key="5">
    <source>
        <dbReference type="ARBA" id="ARBA00042002"/>
    </source>
</evidence>
<comment type="similarity">
    <text evidence="1">Belongs to the ETF beta-subunit/FixA family.</text>
</comment>
<dbReference type="InterPro" id="IPR014729">
    <property type="entry name" value="Rossmann-like_a/b/a_fold"/>
</dbReference>
<evidence type="ECO:0000256" key="3">
    <source>
        <dbReference type="ARBA" id="ARBA00022448"/>
    </source>
</evidence>
<keyword evidence="4" id="KW-0249">Electron transport</keyword>
<evidence type="ECO:0000313" key="7">
    <source>
        <dbReference type="EMBL" id="MFA9461220.1"/>
    </source>
</evidence>
<dbReference type="RefSeq" id="WP_373656005.1">
    <property type="nucleotide sequence ID" value="NZ_JBGUAW010000006.1"/>
</dbReference>
<dbReference type="InterPro" id="IPR012255">
    <property type="entry name" value="ETF_b"/>
</dbReference>
<evidence type="ECO:0000256" key="2">
    <source>
        <dbReference type="ARBA" id="ARBA00016797"/>
    </source>
</evidence>
<reference evidence="7 8" key="1">
    <citation type="submission" date="2024-08" db="EMBL/GenBank/DDBJ databases">
        <title>Whole-genome sequencing of halo(alkali)philic microorganisms from hypersaline lakes.</title>
        <authorList>
            <person name="Sorokin D.Y."/>
            <person name="Merkel A.Y."/>
            <person name="Messina E."/>
            <person name="Yakimov M."/>
        </authorList>
    </citation>
    <scope>NUCLEOTIDE SEQUENCE [LARGE SCALE GENOMIC DNA]</scope>
    <source>
        <strain evidence="7 8">Cl-TMA</strain>
    </source>
</reference>
<dbReference type="PIRSF" id="PIRSF000090">
    <property type="entry name" value="Beta-ETF"/>
    <property type="match status" value="1"/>
</dbReference>
<evidence type="ECO:0000256" key="1">
    <source>
        <dbReference type="ARBA" id="ARBA00007557"/>
    </source>
</evidence>
<evidence type="ECO:0000256" key="4">
    <source>
        <dbReference type="ARBA" id="ARBA00022982"/>
    </source>
</evidence>
<dbReference type="InterPro" id="IPR033948">
    <property type="entry name" value="ETF_beta_N"/>
</dbReference>
<organism evidence="7 8">
    <name type="scientific">Thiohalorhabdus methylotrophus</name>
    <dbReference type="NCBI Taxonomy" id="3242694"/>
    <lineage>
        <taxon>Bacteria</taxon>
        <taxon>Pseudomonadati</taxon>
        <taxon>Pseudomonadota</taxon>
        <taxon>Gammaproteobacteria</taxon>
        <taxon>Thiohalorhabdales</taxon>
        <taxon>Thiohalorhabdaceae</taxon>
        <taxon>Thiohalorhabdus</taxon>
    </lineage>
</organism>
<keyword evidence="3" id="KW-0813">Transport</keyword>
<dbReference type="Pfam" id="PF01012">
    <property type="entry name" value="ETF"/>
    <property type="match status" value="1"/>
</dbReference>
<feature type="domain" description="Electron transfer flavoprotein alpha/beta-subunit N-terminal" evidence="6">
    <location>
        <begin position="27"/>
        <end position="218"/>
    </location>
</feature>
<comment type="caution">
    <text evidence="7">The sequence shown here is derived from an EMBL/GenBank/DDBJ whole genome shotgun (WGS) entry which is preliminary data.</text>
</comment>
<dbReference type="EMBL" id="JBGUAW010000006">
    <property type="protein sequence ID" value="MFA9461220.1"/>
    <property type="molecule type" value="Genomic_DNA"/>
</dbReference>
<name>A0ABV4TXD5_9GAMM</name>
<protein>
    <recommendedName>
        <fullName evidence="2">Electron transfer flavoprotein subunit beta</fullName>
    </recommendedName>
    <alternativeName>
        <fullName evidence="5">Electron transfer flavoprotein small subunit</fullName>
    </alternativeName>
</protein>
<dbReference type="PANTHER" id="PTHR21294:SF8">
    <property type="entry name" value="ELECTRON TRANSFER FLAVOPROTEIN SUBUNIT BETA"/>
    <property type="match status" value="1"/>
</dbReference>
<keyword evidence="8" id="KW-1185">Reference proteome</keyword>
<evidence type="ECO:0000313" key="8">
    <source>
        <dbReference type="Proteomes" id="UP001575181"/>
    </source>
</evidence>
<dbReference type="PANTHER" id="PTHR21294">
    <property type="entry name" value="ELECTRON TRANSFER FLAVOPROTEIN BETA-SUBUNIT"/>
    <property type="match status" value="1"/>
</dbReference>
<dbReference type="Gene3D" id="3.40.50.620">
    <property type="entry name" value="HUPs"/>
    <property type="match status" value="1"/>
</dbReference>
<dbReference type="CDD" id="cd01714">
    <property type="entry name" value="ETF_beta"/>
    <property type="match status" value="1"/>
</dbReference>
<dbReference type="SUPFAM" id="SSF52402">
    <property type="entry name" value="Adenine nucleotide alpha hydrolases-like"/>
    <property type="match status" value="1"/>
</dbReference>
<gene>
    <name evidence="7" type="ORF">ACERLL_10320</name>
</gene>
<dbReference type="InterPro" id="IPR000049">
    <property type="entry name" value="ET-Flavoprotein_bsu_CS"/>
</dbReference>
<sequence>MKILVPVKQVATLDEEFELQEDELDVDHDFCEYDINEWDDYSLEEALQIKEANEGQEVEVIALTVGDDDAEDALRTCMAKGADRAVRIWDDAMEGADPMAIARAIAKFVEQEKPDLVFAGVQSSDQAFAQTGMQVAALLGWPHAAVVNNLDYTPGAGTATVRRELEGGLEEEVEVQVPAVMTIQLGINDPRYASLKGIKQAKSRPIDEYSPADLGLSEDEMGASGSLSQVRKVYVPEKGQAEMIEGTPAEQAARLAEIIKEFKGAAS</sequence>
<dbReference type="InterPro" id="IPR014730">
    <property type="entry name" value="ETF_a/b_N"/>
</dbReference>
<dbReference type="SMART" id="SM00893">
    <property type="entry name" value="ETF"/>
    <property type="match status" value="1"/>
</dbReference>
<evidence type="ECO:0000259" key="6">
    <source>
        <dbReference type="SMART" id="SM00893"/>
    </source>
</evidence>
<proteinExistence type="inferred from homology"/>
<dbReference type="PROSITE" id="PS01065">
    <property type="entry name" value="ETF_BETA"/>
    <property type="match status" value="1"/>
</dbReference>